<dbReference type="InterPro" id="IPR036259">
    <property type="entry name" value="MFS_trans_sf"/>
</dbReference>
<feature type="region of interest" description="Disordered" evidence="6">
    <location>
        <begin position="548"/>
        <end position="570"/>
    </location>
</feature>
<feature type="transmembrane region" description="Helical" evidence="7">
    <location>
        <begin position="293"/>
        <end position="312"/>
    </location>
</feature>
<evidence type="ECO:0000256" key="1">
    <source>
        <dbReference type="ARBA" id="ARBA00004127"/>
    </source>
</evidence>
<dbReference type="AlphaFoldDB" id="A0A1I1E5Y7"/>
<keyword evidence="5 7" id="KW-0472">Membrane</keyword>
<dbReference type="GO" id="GO:0012505">
    <property type="term" value="C:endomembrane system"/>
    <property type="evidence" value="ECO:0007669"/>
    <property type="project" value="UniProtKB-SubCell"/>
</dbReference>
<keyword evidence="9" id="KW-1185">Reference proteome</keyword>
<feature type="transmembrane region" description="Helical" evidence="7">
    <location>
        <begin position="261"/>
        <end position="281"/>
    </location>
</feature>
<dbReference type="EMBL" id="FOLG01000001">
    <property type="protein sequence ID" value="SFB82635.1"/>
    <property type="molecule type" value="Genomic_DNA"/>
</dbReference>
<dbReference type="Gene3D" id="1.20.1250.20">
    <property type="entry name" value="MFS general substrate transporter like domains"/>
    <property type="match status" value="1"/>
</dbReference>
<feature type="compositionally biased region" description="Basic and acidic residues" evidence="6">
    <location>
        <begin position="8"/>
        <end position="25"/>
    </location>
</feature>
<comment type="subcellular location">
    <subcellularLocation>
        <location evidence="1">Endomembrane system</location>
        <topology evidence="1">Multi-pass membrane protein</topology>
    </subcellularLocation>
</comment>
<dbReference type="GO" id="GO:0022857">
    <property type="term" value="F:transmembrane transporter activity"/>
    <property type="evidence" value="ECO:0007669"/>
    <property type="project" value="TreeGrafter"/>
</dbReference>
<dbReference type="STRING" id="441112.SAMN04488094_101662"/>
<evidence type="ECO:0000313" key="9">
    <source>
        <dbReference type="Proteomes" id="UP000198728"/>
    </source>
</evidence>
<accession>A0A1I1E5Y7</accession>
<feature type="transmembrane region" description="Helical" evidence="7">
    <location>
        <begin position="191"/>
        <end position="216"/>
    </location>
</feature>
<organism evidence="8 9">
    <name type="scientific">Tropicimonas isoalkanivorans</name>
    <dbReference type="NCBI Taxonomy" id="441112"/>
    <lineage>
        <taxon>Bacteria</taxon>
        <taxon>Pseudomonadati</taxon>
        <taxon>Pseudomonadota</taxon>
        <taxon>Alphaproteobacteria</taxon>
        <taxon>Rhodobacterales</taxon>
        <taxon>Roseobacteraceae</taxon>
        <taxon>Tropicimonas</taxon>
    </lineage>
</organism>
<keyword evidence="3 7" id="KW-0812">Transmembrane</keyword>
<evidence type="ECO:0000256" key="5">
    <source>
        <dbReference type="ARBA" id="ARBA00023136"/>
    </source>
</evidence>
<feature type="region of interest" description="Disordered" evidence="6">
    <location>
        <begin position="1"/>
        <end position="30"/>
    </location>
</feature>
<evidence type="ECO:0000313" key="8">
    <source>
        <dbReference type="EMBL" id="SFB82635.1"/>
    </source>
</evidence>
<feature type="transmembrane region" description="Helical" evidence="7">
    <location>
        <begin position="361"/>
        <end position="377"/>
    </location>
</feature>
<feature type="transmembrane region" description="Helical" evidence="7">
    <location>
        <begin position="424"/>
        <end position="450"/>
    </location>
</feature>
<name>A0A1I1E5Y7_9RHOB</name>
<feature type="transmembrane region" description="Helical" evidence="7">
    <location>
        <begin position="228"/>
        <end position="255"/>
    </location>
</feature>
<dbReference type="GO" id="GO:0005886">
    <property type="term" value="C:plasma membrane"/>
    <property type="evidence" value="ECO:0007669"/>
    <property type="project" value="TreeGrafter"/>
</dbReference>
<evidence type="ECO:0000256" key="2">
    <source>
        <dbReference type="ARBA" id="ARBA00022448"/>
    </source>
</evidence>
<reference evidence="8 9" key="1">
    <citation type="submission" date="2016-10" db="EMBL/GenBank/DDBJ databases">
        <authorList>
            <person name="de Groot N.N."/>
        </authorList>
    </citation>
    <scope>NUCLEOTIDE SEQUENCE [LARGE SCALE GENOMIC DNA]</scope>
    <source>
        <strain evidence="8 9">DSM 19548</strain>
    </source>
</reference>
<feature type="transmembrane region" description="Helical" evidence="7">
    <location>
        <begin position="517"/>
        <end position="538"/>
    </location>
</feature>
<sequence length="570" mass="60435">MTEGGEIQQRHPDDKAVEHSGERSDAPPQGLTMPPWRACGYFATAVVLALAQGYGQSVISANAQQLQGSFSTTQAETAWLTAAYMAPNASLSLALIKIRGQIGIRRFAEVSIVGFLLATLLTFSAEDFGAHLAVRFLSGIAAAPMSSLAFLYMLEPLPPHRKMNVGLAAALTFIFMGSPVTRLVSPHLLDIGLWHALTSMEVALAAISLGLIYLLPLKTPPMPMRIEAADVISFFFIAVSFGCIAVAAVTGPIYWWTEHAWLGLVLAGGIAAFAVAASIELNRETPLLDIRWLASPPVMHFAAAILLFRLVLSEQTSGAAGLFRSMGLLNEQMQGLWLVVIGATLLGGVICAILMKPGREVQFHAVALCLLIAGSWMDSRSTAQTLPSDLYLSQGMIGLASALFLPPALLSGLMSALAKGPNYILTFVIVFLTTQKLGGIFGAAIFASFVQVRRQLHTQRLSESLAATDPLVTSRLATSFGALSPQLGDTTLVSAQAAAQLAGEVRMQASVMAYNDAFLTIAVTSAAALVLLLGHSALKVWRARKSITSPEETQAGRQEPASGTPQPQAA</sequence>
<feature type="transmembrane region" description="Helical" evidence="7">
    <location>
        <begin position="397"/>
        <end position="417"/>
    </location>
</feature>
<evidence type="ECO:0000256" key="3">
    <source>
        <dbReference type="ARBA" id="ARBA00022692"/>
    </source>
</evidence>
<feature type="transmembrane region" description="Helical" evidence="7">
    <location>
        <begin position="132"/>
        <end position="153"/>
    </location>
</feature>
<dbReference type="PANTHER" id="PTHR23501">
    <property type="entry name" value="MAJOR FACILITATOR SUPERFAMILY"/>
    <property type="match status" value="1"/>
</dbReference>
<feature type="transmembrane region" description="Helical" evidence="7">
    <location>
        <begin position="107"/>
        <end position="126"/>
    </location>
</feature>
<dbReference type="SUPFAM" id="SSF103473">
    <property type="entry name" value="MFS general substrate transporter"/>
    <property type="match status" value="1"/>
</dbReference>
<dbReference type="PANTHER" id="PTHR23501:SF191">
    <property type="entry name" value="VACUOLAR BASIC AMINO ACID TRANSPORTER 4"/>
    <property type="match status" value="1"/>
</dbReference>
<evidence type="ECO:0000256" key="6">
    <source>
        <dbReference type="SAM" id="MobiDB-lite"/>
    </source>
</evidence>
<feature type="transmembrane region" description="Helical" evidence="7">
    <location>
        <begin position="165"/>
        <end position="185"/>
    </location>
</feature>
<evidence type="ECO:0000256" key="7">
    <source>
        <dbReference type="SAM" id="Phobius"/>
    </source>
</evidence>
<gene>
    <name evidence="8" type="ORF">SAMN04488094_101662</name>
</gene>
<feature type="transmembrane region" description="Helical" evidence="7">
    <location>
        <begin position="332"/>
        <end position="354"/>
    </location>
</feature>
<dbReference type="RefSeq" id="WP_177208230.1">
    <property type="nucleotide sequence ID" value="NZ_FOLG01000001.1"/>
</dbReference>
<dbReference type="Proteomes" id="UP000198728">
    <property type="component" value="Unassembled WGS sequence"/>
</dbReference>
<evidence type="ECO:0000256" key="4">
    <source>
        <dbReference type="ARBA" id="ARBA00022989"/>
    </source>
</evidence>
<keyword evidence="2" id="KW-0813">Transport</keyword>
<keyword evidence="4 7" id="KW-1133">Transmembrane helix</keyword>
<protein>
    <recommendedName>
        <fullName evidence="10">Major Facilitator Superfamily protein</fullName>
    </recommendedName>
</protein>
<evidence type="ECO:0008006" key="10">
    <source>
        <dbReference type="Google" id="ProtNLM"/>
    </source>
</evidence>
<proteinExistence type="predicted"/>